<organism evidence="3 4">
    <name type="scientific">Streptomyces griseus</name>
    <dbReference type="NCBI Taxonomy" id="1911"/>
    <lineage>
        <taxon>Bacteria</taxon>
        <taxon>Bacillati</taxon>
        <taxon>Actinomycetota</taxon>
        <taxon>Actinomycetes</taxon>
        <taxon>Kitasatosporales</taxon>
        <taxon>Streptomycetaceae</taxon>
        <taxon>Streptomyces</taxon>
    </lineage>
</organism>
<dbReference type="InterPro" id="IPR023365">
    <property type="entry name" value="Sortase_dom-sf"/>
</dbReference>
<dbReference type="CDD" id="cd05829">
    <property type="entry name" value="Sortase_F"/>
    <property type="match status" value="1"/>
</dbReference>
<protein>
    <submittedName>
        <fullName evidence="3">Secreted protein</fullName>
    </submittedName>
</protein>
<evidence type="ECO:0000313" key="3">
    <source>
        <dbReference type="EMBL" id="SUO94662.1"/>
    </source>
</evidence>
<keyword evidence="1" id="KW-0378">Hydrolase</keyword>
<name>A0A380MQT1_STRGR</name>
<dbReference type="Gene3D" id="2.40.260.10">
    <property type="entry name" value="Sortase"/>
    <property type="match status" value="1"/>
</dbReference>
<gene>
    <name evidence="3" type="ORF">NCTC7807_00983</name>
</gene>
<dbReference type="RefSeq" id="WP_100454447.1">
    <property type="nucleotide sequence ID" value="NZ_UHID01000001.1"/>
</dbReference>
<proteinExistence type="predicted"/>
<dbReference type="Pfam" id="PF04203">
    <property type="entry name" value="Sortase"/>
    <property type="match status" value="1"/>
</dbReference>
<sequence>MAEGKRAHSRLITTAAWAVLLLGLWIWGREVSDGSPPPGTGSGRSSAVGGAAGADLPPAHDPLPASPPVRVDVPSVGVSSAEVVSRGLDERGAVAPPSFDTPDTVGWYDSGPQPGEEGAALLVGHVDTRTRPAVFYTLSATEPGARVRVAREDGTIAEFTVEDVQVLEREGFDAQKAYAPRQEGRAELRLITCGGTFDKARNTYTANVVVSAYLTGTATADEAEAGNAAEGRTARAARAETAGTGPLTEAAVPPPAGVRRAGSGEALLPSMAMAP</sequence>
<accession>A0A380MQT1</accession>
<dbReference type="EMBL" id="UHID01000001">
    <property type="protein sequence ID" value="SUO94662.1"/>
    <property type="molecule type" value="Genomic_DNA"/>
</dbReference>
<dbReference type="GO" id="GO:0016787">
    <property type="term" value="F:hydrolase activity"/>
    <property type="evidence" value="ECO:0007669"/>
    <property type="project" value="UniProtKB-KW"/>
</dbReference>
<dbReference type="AlphaFoldDB" id="A0A380MQT1"/>
<feature type="region of interest" description="Disordered" evidence="2">
    <location>
        <begin position="224"/>
        <end position="275"/>
    </location>
</feature>
<evidence type="ECO:0000313" key="4">
    <source>
        <dbReference type="Proteomes" id="UP000254150"/>
    </source>
</evidence>
<dbReference type="InterPro" id="IPR042001">
    <property type="entry name" value="Sortase_F"/>
</dbReference>
<dbReference type="SUPFAM" id="SSF63817">
    <property type="entry name" value="Sortase"/>
    <property type="match status" value="1"/>
</dbReference>
<evidence type="ECO:0000256" key="2">
    <source>
        <dbReference type="SAM" id="MobiDB-lite"/>
    </source>
</evidence>
<reference evidence="3 4" key="1">
    <citation type="submission" date="2018-06" db="EMBL/GenBank/DDBJ databases">
        <authorList>
            <consortium name="Pathogen Informatics"/>
            <person name="Doyle S."/>
        </authorList>
    </citation>
    <scope>NUCLEOTIDE SEQUENCE [LARGE SCALE GENOMIC DNA]</scope>
    <source>
        <strain evidence="3 4">NCTC7807</strain>
    </source>
</reference>
<dbReference type="GeneID" id="95068654"/>
<evidence type="ECO:0000256" key="1">
    <source>
        <dbReference type="ARBA" id="ARBA00022801"/>
    </source>
</evidence>
<dbReference type="InterPro" id="IPR005754">
    <property type="entry name" value="Sortase"/>
</dbReference>
<dbReference type="Proteomes" id="UP000254150">
    <property type="component" value="Unassembled WGS sequence"/>
</dbReference>
<feature type="compositionally biased region" description="Low complexity" evidence="2">
    <location>
        <begin position="43"/>
        <end position="57"/>
    </location>
</feature>
<feature type="compositionally biased region" description="Low complexity" evidence="2">
    <location>
        <begin position="224"/>
        <end position="245"/>
    </location>
</feature>
<dbReference type="NCBIfam" id="NF033748">
    <property type="entry name" value="class_F_sortase"/>
    <property type="match status" value="1"/>
</dbReference>
<feature type="region of interest" description="Disordered" evidence="2">
    <location>
        <begin position="34"/>
        <end position="71"/>
    </location>
</feature>